<comment type="caution">
    <text evidence="1">The sequence shown here is derived from an EMBL/GenBank/DDBJ whole genome shotgun (WGS) entry which is preliminary data.</text>
</comment>
<organism evidence="1 2">
    <name type="scientific">Novipirellula caenicola</name>
    <dbReference type="NCBI Taxonomy" id="1536901"/>
    <lineage>
        <taxon>Bacteria</taxon>
        <taxon>Pseudomonadati</taxon>
        <taxon>Planctomycetota</taxon>
        <taxon>Planctomycetia</taxon>
        <taxon>Pirellulales</taxon>
        <taxon>Pirellulaceae</taxon>
        <taxon>Novipirellula</taxon>
    </lineage>
</organism>
<dbReference type="EMBL" id="BAABRO010000016">
    <property type="protein sequence ID" value="GAA5509806.1"/>
    <property type="molecule type" value="Genomic_DNA"/>
</dbReference>
<evidence type="ECO:0000313" key="2">
    <source>
        <dbReference type="Proteomes" id="UP001416858"/>
    </source>
</evidence>
<name>A0ABP9VXI0_9BACT</name>
<dbReference type="Proteomes" id="UP001416858">
    <property type="component" value="Unassembled WGS sequence"/>
</dbReference>
<proteinExistence type="predicted"/>
<gene>
    <name evidence="1" type="ORF">Rcae01_05309</name>
</gene>
<accession>A0ABP9VXI0</accession>
<protein>
    <submittedName>
        <fullName evidence="1">Uncharacterized protein</fullName>
    </submittedName>
</protein>
<keyword evidence="2" id="KW-1185">Reference proteome</keyword>
<evidence type="ECO:0000313" key="1">
    <source>
        <dbReference type="EMBL" id="GAA5509806.1"/>
    </source>
</evidence>
<reference evidence="1 2" key="1">
    <citation type="submission" date="2024-02" db="EMBL/GenBank/DDBJ databases">
        <title>Rhodopirellula caenicola NBRC 110016.</title>
        <authorList>
            <person name="Ichikawa N."/>
            <person name="Katano-Makiyama Y."/>
            <person name="Hidaka K."/>
        </authorList>
    </citation>
    <scope>NUCLEOTIDE SEQUENCE [LARGE SCALE GENOMIC DNA]</scope>
    <source>
        <strain evidence="1 2">NBRC 110016</strain>
    </source>
</reference>
<sequence length="86" mass="9073">MFASFVPSVVTSSHYETASLHMTGQLMLQGGVAAVDPAAPIGVIVVCEEGLQIANCCHCACPVGGWGERGFVHRIAPFLWIVPVFS</sequence>